<feature type="transmembrane region" description="Helical" evidence="1">
    <location>
        <begin position="126"/>
        <end position="144"/>
    </location>
</feature>
<organism evidence="2">
    <name type="scientific">Singulisphaera sp. Ch08</name>
    <dbReference type="NCBI Taxonomy" id="3120278"/>
    <lineage>
        <taxon>Bacteria</taxon>
        <taxon>Pseudomonadati</taxon>
        <taxon>Planctomycetota</taxon>
        <taxon>Planctomycetia</taxon>
        <taxon>Isosphaerales</taxon>
        <taxon>Isosphaeraceae</taxon>
        <taxon>Singulisphaera</taxon>
    </lineage>
</organism>
<keyword evidence="1" id="KW-0812">Transmembrane</keyword>
<dbReference type="AlphaFoldDB" id="A0AAU7CET6"/>
<keyword evidence="1" id="KW-1133">Transmembrane helix</keyword>
<keyword evidence="1" id="KW-0472">Membrane</keyword>
<accession>A0AAU7CET6</accession>
<evidence type="ECO:0000256" key="1">
    <source>
        <dbReference type="SAM" id="Phobius"/>
    </source>
</evidence>
<reference evidence="2" key="1">
    <citation type="submission" date="2024-05" db="EMBL/GenBank/DDBJ databases">
        <title>Planctomycetes of the genus Singulisphaera possess chitinolytic capabilities.</title>
        <authorList>
            <person name="Ivanova A."/>
        </authorList>
    </citation>
    <scope>NUCLEOTIDE SEQUENCE</scope>
    <source>
        <strain evidence="2">Ch08T</strain>
    </source>
</reference>
<gene>
    <name evidence="2" type="ORF">V5E97_35470</name>
</gene>
<dbReference type="EMBL" id="CP155447">
    <property type="protein sequence ID" value="XBH03568.1"/>
    <property type="molecule type" value="Genomic_DNA"/>
</dbReference>
<name>A0AAU7CET6_9BACT</name>
<protein>
    <submittedName>
        <fullName evidence="2">Uncharacterized protein</fullName>
    </submittedName>
</protein>
<sequence length="221" mass="25106">MEGCPRIPLVVKLLYTTFVCVLVPYYWVTYTPWNFLFLCDVALLMTLVALWREDPLLASMPAVGITLPQFLWLLDFLAGGRLVGMAAYMFDAKYPLFVRALSLFHGWLPIFLLWLVWRLGYDGRALLAQTLLTWVLLLISYFFAPAPPPPPDKPTAAVNINYVHGLSSEASQTWMPPWHWLATLMIGLPVCVYLPTDLVLRRAFPQRESPPRRGVGTRPVG</sequence>
<dbReference type="RefSeq" id="WP_406696307.1">
    <property type="nucleotide sequence ID" value="NZ_CP155447.1"/>
</dbReference>
<feature type="transmembrane region" description="Helical" evidence="1">
    <location>
        <begin position="7"/>
        <end position="27"/>
    </location>
</feature>
<evidence type="ECO:0000313" key="2">
    <source>
        <dbReference type="EMBL" id="XBH03568.1"/>
    </source>
</evidence>
<feature type="transmembrane region" description="Helical" evidence="1">
    <location>
        <begin position="178"/>
        <end position="200"/>
    </location>
</feature>
<feature type="transmembrane region" description="Helical" evidence="1">
    <location>
        <begin position="71"/>
        <end position="90"/>
    </location>
</feature>
<proteinExistence type="predicted"/>
<feature type="transmembrane region" description="Helical" evidence="1">
    <location>
        <begin position="33"/>
        <end position="51"/>
    </location>
</feature>
<feature type="transmembrane region" description="Helical" evidence="1">
    <location>
        <begin position="96"/>
        <end position="117"/>
    </location>
</feature>